<accession>A0A8K0UT95</accession>
<feature type="compositionally biased region" description="Polar residues" evidence="1">
    <location>
        <begin position="158"/>
        <end position="171"/>
    </location>
</feature>
<gene>
    <name evidence="2" type="ORF">BXZ70DRAFT_739366</name>
</gene>
<evidence type="ECO:0000256" key="1">
    <source>
        <dbReference type="SAM" id="MobiDB-lite"/>
    </source>
</evidence>
<dbReference type="AlphaFoldDB" id="A0A8K0UT95"/>
<dbReference type="OrthoDB" id="2680369at2759"/>
<keyword evidence="3" id="KW-1185">Reference proteome</keyword>
<proteinExistence type="predicted"/>
<evidence type="ECO:0000313" key="3">
    <source>
        <dbReference type="Proteomes" id="UP000813824"/>
    </source>
</evidence>
<feature type="region of interest" description="Disordered" evidence="1">
    <location>
        <begin position="143"/>
        <end position="171"/>
    </location>
</feature>
<evidence type="ECO:0000313" key="2">
    <source>
        <dbReference type="EMBL" id="KAH8103568.1"/>
    </source>
</evidence>
<dbReference type="EMBL" id="JAEVFJ010000007">
    <property type="protein sequence ID" value="KAH8103568.1"/>
    <property type="molecule type" value="Genomic_DNA"/>
</dbReference>
<comment type="caution">
    <text evidence="2">The sequence shown here is derived from an EMBL/GenBank/DDBJ whole genome shotgun (WGS) entry which is preliminary data.</text>
</comment>
<organism evidence="2 3">
    <name type="scientific">Cristinia sonorae</name>
    <dbReference type="NCBI Taxonomy" id="1940300"/>
    <lineage>
        <taxon>Eukaryota</taxon>
        <taxon>Fungi</taxon>
        <taxon>Dikarya</taxon>
        <taxon>Basidiomycota</taxon>
        <taxon>Agaricomycotina</taxon>
        <taxon>Agaricomycetes</taxon>
        <taxon>Agaricomycetidae</taxon>
        <taxon>Agaricales</taxon>
        <taxon>Pleurotineae</taxon>
        <taxon>Stephanosporaceae</taxon>
        <taxon>Cristinia</taxon>
    </lineage>
</organism>
<dbReference type="Proteomes" id="UP000813824">
    <property type="component" value="Unassembled WGS sequence"/>
</dbReference>
<protein>
    <submittedName>
        <fullName evidence="2">Uncharacterized protein</fullName>
    </submittedName>
</protein>
<reference evidence="2" key="1">
    <citation type="journal article" date="2021" name="New Phytol.">
        <title>Evolutionary innovations through gain and loss of genes in the ectomycorrhizal Boletales.</title>
        <authorList>
            <person name="Wu G."/>
            <person name="Miyauchi S."/>
            <person name="Morin E."/>
            <person name="Kuo A."/>
            <person name="Drula E."/>
            <person name="Varga T."/>
            <person name="Kohler A."/>
            <person name="Feng B."/>
            <person name="Cao Y."/>
            <person name="Lipzen A."/>
            <person name="Daum C."/>
            <person name="Hundley H."/>
            <person name="Pangilinan J."/>
            <person name="Johnson J."/>
            <person name="Barry K."/>
            <person name="LaButti K."/>
            <person name="Ng V."/>
            <person name="Ahrendt S."/>
            <person name="Min B."/>
            <person name="Choi I.G."/>
            <person name="Park H."/>
            <person name="Plett J.M."/>
            <person name="Magnuson J."/>
            <person name="Spatafora J.W."/>
            <person name="Nagy L.G."/>
            <person name="Henrissat B."/>
            <person name="Grigoriev I.V."/>
            <person name="Yang Z.L."/>
            <person name="Xu J."/>
            <person name="Martin F.M."/>
        </authorList>
    </citation>
    <scope>NUCLEOTIDE SEQUENCE</scope>
    <source>
        <strain evidence="2">KKN 215</strain>
    </source>
</reference>
<name>A0A8K0UT95_9AGAR</name>
<sequence length="171" mass="18906">MFEVLGLVLSFVGLISIVPQVLSFLSSSLPEGRLKQLDETLKETVELLEAAIQDGLLYNSNFTSRTWSSLHRLRDVTENLRANVLSAPGFYNQCIASFNGLSFRIGETLQSVKVIRARIVSVSDEARQKLLRDSRVHQLSRSGDLEGVTIPSDPSPIPNSGNSQLRLSHAR</sequence>